<protein>
    <submittedName>
        <fullName evidence="3">Uncharacterized protein</fullName>
    </submittedName>
</protein>
<evidence type="ECO:0000313" key="3">
    <source>
        <dbReference type="EMBL" id="SFP38085.1"/>
    </source>
</evidence>
<sequence length="89" mass="9771">MTRRLLAFLALLTGLAAMGAPVQAAFDGTTRIGVEQRADQDDAKDAQSPCSEKQRKQKSRTDKLAPCKEQQPVTIYIPTVMFGADRAFE</sequence>
<proteinExistence type="predicted"/>
<accession>A0A1I5PVP5</accession>
<dbReference type="AlphaFoldDB" id="A0A1I5PVP5"/>
<keyword evidence="2" id="KW-0732">Signal</keyword>
<gene>
    <name evidence="3" type="ORF">SAMN04488060_2673</name>
</gene>
<dbReference type="OrthoDB" id="7510657at2"/>
<dbReference type="STRING" id="604088.SAMN04488060_2673"/>
<reference evidence="4" key="1">
    <citation type="submission" date="2016-10" db="EMBL/GenBank/DDBJ databases">
        <authorList>
            <person name="Varghese N."/>
            <person name="Submissions S."/>
        </authorList>
    </citation>
    <scope>NUCLEOTIDE SEQUENCE [LARGE SCALE GENOMIC DNA]</scope>
    <source>
        <strain evidence="4">CGMCC 1.7715</strain>
    </source>
</reference>
<feature type="compositionally biased region" description="Basic and acidic residues" evidence="1">
    <location>
        <begin position="36"/>
        <end position="45"/>
    </location>
</feature>
<keyword evidence="4" id="KW-1185">Reference proteome</keyword>
<evidence type="ECO:0000313" key="4">
    <source>
        <dbReference type="Proteomes" id="UP000199331"/>
    </source>
</evidence>
<organism evidence="3 4">
    <name type="scientific">Qipengyuania nanhaisediminis</name>
    <dbReference type="NCBI Taxonomy" id="604088"/>
    <lineage>
        <taxon>Bacteria</taxon>
        <taxon>Pseudomonadati</taxon>
        <taxon>Pseudomonadota</taxon>
        <taxon>Alphaproteobacteria</taxon>
        <taxon>Sphingomonadales</taxon>
        <taxon>Erythrobacteraceae</taxon>
        <taxon>Qipengyuania</taxon>
    </lineage>
</organism>
<evidence type="ECO:0000256" key="2">
    <source>
        <dbReference type="SAM" id="SignalP"/>
    </source>
</evidence>
<dbReference type="RefSeq" id="WP_143089649.1">
    <property type="nucleotide sequence ID" value="NZ_FOWZ01000004.1"/>
</dbReference>
<dbReference type="EMBL" id="FOWZ01000004">
    <property type="protein sequence ID" value="SFP38085.1"/>
    <property type="molecule type" value="Genomic_DNA"/>
</dbReference>
<name>A0A1I5PVP5_9SPHN</name>
<feature type="region of interest" description="Disordered" evidence="1">
    <location>
        <begin position="36"/>
        <end position="65"/>
    </location>
</feature>
<feature type="signal peptide" evidence="2">
    <location>
        <begin position="1"/>
        <end position="24"/>
    </location>
</feature>
<feature type="chain" id="PRO_5011739720" evidence="2">
    <location>
        <begin position="25"/>
        <end position="89"/>
    </location>
</feature>
<dbReference type="Proteomes" id="UP000199331">
    <property type="component" value="Unassembled WGS sequence"/>
</dbReference>
<evidence type="ECO:0000256" key="1">
    <source>
        <dbReference type="SAM" id="MobiDB-lite"/>
    </source>
</evidence>